<protein>
    <recommendedName>
        <fullName evidence="7">Nudix hydrolase domain-containing protein</fullName>
    </recommendedName>
</protein>
<evidence type="ECO:0000313" key="8">
    <source>
        <dbReference type="EMBL" id="CAD8106985.1"/>
    </source>
</evidence>
<dbReference type="GO" id="GO:0000290">
    <property type="term" value="P:deadenylation-dependent decapping of nuclear-transcribed mRNA"/>
    <property type="evidence" value="ECO:0007669"/>
    <property type="project" value="InterPro"/>
</dbReference>
<evidence type="ECO:0000256" key="1">
    <source>
        <dbReference type="ARBA" id="ARBA00004496"/>
    </source>
</evidence>
<evidence type="ECO:0000256" key="5">
    <source>
        <dbReference type="ARBA" id="ARBA00022801"/>
    </source>
</evidence>
<dbReference type="GO" id="GO:0006397">
    <property type="term" value="P:mRNA processing"/>
    <property type="evidence" value="ECO:0007669"/>
    <property type="project" value="UniProtKB-KW"/>
</dbReference>
<dbReference type="CDD" id="cd03672">
    <property type="entry name" value="NUDIX_Dcp2p_Nudt20"/>
    <property type="match status" value="1"/>
</dbReference>
<dbReference type="Proteomes" id="UP000688137">
    <property type="component" value="Unassembled WGS sequence"/>
</dbReference>
<keyword evidence="3" id="KW-0507">mRNA processing</keyword>
<gene>
    <name evidence="8" type="ORF">PPRIM_AZ9-3.1.T1320088</name>
</gene>
<proteinExistence type="predicted"/>
<organism evidence="8 9">
    <name type="scientific">Paramecium primaurelia</name>
    <dbReference type="NCBI Taxonomy" id="5886"/>
    <lineage>
        <taxon>Eukaryota</taxon>
        <taxon>Sar</taxon>
        <taxon>Alveolata</taxon>
        <taxon>Ciliophora</taxon>
        <taxon>Intramacronucleata</taxon>
        <taxon>Oligohymenophorea</taxon>
        <taxon>Peniculida</taxon>
        <taxon>Parameciidae</taxon>
        <taxon>Paramecium</taxon>
    </lineage>
</organism>
<accession>A0A8S1PUQ6</accession>
<dbReference type="FunFam" id="3.90.79.10:FF:000045">
    <property type="entry name" value="mRNA-decapping enzyme 2"/>
    <property type="match status" value="1"/>
</dbReference>
<evidence type="ECO:0000256" key="3">
    <source>
        <dbReference type="ARBA" id="ARBA00022664"/>
    </source>
</evidence>
<dbReference type="GO" id="GO:0005737">
    <property type="term" value="C:cytoplasm"/>
    <property type="evidence" value="ECO:0007669"/>
    <property type="project" value="UniProtKB-SubCell"/>
</dbReference>
<dbReference type="OMA" id="PIRLCFQ"/>
<dbReference type="InterPro" id="IPR020084">
    <property type="entry name" value="NUDIX_hydrolase_CS"/>
</dbReference>
<keyword evidence="5" id="KW-0378">Hydrolase</keyword>
<evidence type="ECO:0000256" key="4">
    <source>
        <dbReference type="ARBA" id="ARBA00022723"/>
    </source>
</evidence>
<dbReference type="PANTHER" id="PTHR23114:SF17">
    <property type="entry name" value="M7GPPPN-MRNA HYDROLASE"/>
    <property type="match status" value="1"/>
</dbReference>
<dbReference type="InterPro" id="IPR044099">
    <property type="entry name" value="Dcp2_NUDIX"/>
</dbReference>
<evidence type="ECO:0000256" key="2">
    <source>
        <dbReference type="ARBA" id="ARBA00022490"/>
    </source>
</evidence>
<evidence type="ECO:0000313" key="9">
    <source>
        <dbReference type="Proteomes" id="UP000688137"/>
    </source>
</evidence>
<dbReference type="GO" id="GO:0140933">
    <property type="term" value="F:5'-(N(7)-methylguanosine 5'-triphospho)-[mRNA] hydrolase activity"/>
    <property type="evidence" value="ECO:0007669"/>
    <property type="project" value="InterPro"/>
</dbReference>
<dbReference type="GO" id="GO:0046872">
    <property type="term" value="F:metal ion binding"/>
    <property type="evidence" value="ECO:0007669"/>
    <property type="project" value="UniProtKB-KW"/>
</dbReference>
<dbReference type="InterPro" id="IPR007722">
    <property type="entry name" value="DCP2_BoxA"/>
</dbReference>
<dbReference type="SMART" id="SM01125">
    <property type="entry name" value="DCP2"/>
    <property type="match status" value="1"/>
</dbReference>
<keyword evidence="6" id="KW-0694">RNA-binding</keyword>
<comment type="subcellular location">
    <subcellularLocation>
        <location evidence="1">Cytoplasm</location>
    </subcellularLocation>
</comment>
<dbReference type="Pfam" id="PF05026">
    <property type="entry name" value="DCP2"/>
    <property type="match status" value="1"/>
</dbReference>
<sequence length="276" mass="32910">MDQTRESLLCRFIVNLDQEEKKPDRLFFHLQNAYWYYLDFLNPEDKMSQTEFYSWLLNPLSEYNEIRGNLKHYLKQFKQYQKHIPLYGAILLNETLDCVLLVMNYNQTVYSFPKGKVNKNESGVECAIREVWEEVGYDISKKISDKDYLEFVCEDTGQPQRMYIICGVSEDHKFTTSTRYEIGSIQWVQIKDIQRGDSAYVYLNPFIQGLQKYIQHKKQLEKSKIKNTNQSNESDLISVMIEKTQEILKSFKTQLKQEQPRQLQQPQFQQFKLIIA</sequence>
<comment type="caution">
    <text evidence="8">The sequence shown here is derived from an EMBL/GenBank/DDBJ whole genome shotgun (WGS) entry which is preliminary data.</text>
</comment>
<keyword evidence="2" id="KW-0963">Cytoplasm</keyword>
<dbReference type="AlphaFoldDB" id="A0A8S1PUQ6"/>
<name>A0A8S1PUQ6_PARPR</name>
<keyword evidence="9" id="KW-1185">Reference proteome</keyword>
<dbReference type="GO" id="GO:0000184">
    <property type="term" value="P:nuclear-transcribed mRNA catabolic process, nonsense-mediated decay"/>
    <property type="evidence" value="ECO:0007669"/>
    <property type="project" value="InterPro"/>
</dbReference>
<dbReference type="GO" id="GO:0003723">
    <property type="term" value="F:RNA binding"/>
    <property type="evidence" value="ECO:0007669"/>
    <property type="project" value="UniProtKB-KW"/>
</dbReference>
<dbReference type="PROSITE" id="PS51462">
    <property type="entry name" value="NUDIX"/>
    <property type="match status" value="1"/>
</dbReference>
<dbReference type="EMBL" id="CAJJDM010000135">
    <property type="protein sequence ID" value="CAD8106985.1"/>
    <property type="molecule type" value="Genomic_DNA"/>
</dbReference>
<reference evidence="8" key="1">
    <citation type="submission" date="2021-01" db="EMBL/GenBank/DDBJ databases">
        <authorList>
            <consortium name="Genoscope - CEA"/>
            <person name="William W."/>
        </authorList>
    </citation>
    <scope>NUCLEOTIDE SEQUENCE</scope>
</reference>
<keyword evidence="4" id="KW-0479">Metal-binding</keyword>
<evidence type="ECO:0000256" key="6">
    <source>
        <dbReference type="ARBA" id="ARBA00022884"/>
    </source>
</evidence>
<dbReference type="PANTHER" id="PTHR23114">
    <property type="entry name" value="M7GPPPN-MRNA HYDROLASE"/>
    <property type="match status" value="1"/>
</dbReference>
<feature type="domain" description="Nudix hydrolase" evidence="7">
    <location>
        <begin position="82"/>
        <end position="211"/>
    </location>
</feature>
<dbReference type="PROSITE" id="PS00893">
    <property type="entry name" value="NUDIX_BOX"/>
    <property type="match status" value="1"/>
</dbReference>
<evidence type="ECO:0000259" key="7">
    <source>
        <dbReference type="PROSITE" id="PS51462"/>
    </source>
</evidence>
<dbReference type="InterPro" id="IPR000086">
    <property type="entry name" value="NUDIX_hydrolase_dom"/>
</dbReference>
<dbReference type="Pfam" id="PF00293">
    <property type="entry name" value="NUDIX"/>
    <property type="match status" value="1"/>
</dbReference>